<dbReference type="GO" id="GO:0000922">
    <property type="term" value="C:spindle pole"/>
    <property type="evidence" value="ECO:0007669"/>
    <property type="project" value="InterPro"/>
</dbReference>
<protein>
    <recommendedName>
        <fullName evidence="5">Spindle pole body component</fullName>
    </recommendedName>
</protein>
<dbReference type="Pfam" id="PF17681">
    <property type="entry name" value="GCP_N_terminal"/>
    <property type="match status" value="1"/>
</dbReference>
<dbReference type="GO" id="GO:0000930">
    <property type="term" value="C:gamma-tubulin complex"/>
    <property type="evidence" value="ECO:0007669"/>
    <property type="project" value="TreeGrafter"/>
</dbReference>
<keyword evidence="9" id="KW-1185">Reference proteome</keyword>
<dbReference type="Gene3D" id="1.20.120.1900">
    <property type="entry name" value="Gamma-tubulin complex, C-terminal domain"/>
    <property type="match status" value="1"/>
</dbReference>
<accession>A0A4P9XZD3</accession>
<dbReference type="Proteomes" id="UP000271241">
    <property type="component" value="Unassembled WGS sequence"/>
</dbReference>
<evidence type="ECO:0000256" key="3">
    <source>
        <dbReference type="ARBA" id="ARBA00022701"/>
    </source>
</evidence>
<reference evidence="9" key="1">
    <citation type="journal article" date="2018" name="Nat. Microbiol.">
        <title>Leveraging single-cell genomics to expand the fungal tree of life.</title>
        <authorList>
            <person name="Ahrendt S.R."/>
            <person name="Quandt C.A."/>
            <person name="Ciobanu D."/>
            <person name="Clum A."/>
            <person name="Salamov A."/>
            <person name="Andreopoulos B."/>
            <person name="Cheng J.F."/>
            <person name="Woyke T."/>
            <person name="Pelin A."/>
            <person name="Henrissat B."/>
            <person name="Reynolds N.K."/>
            <person name="Benny G.L."/>
            <person name="Smith M.E."/>
            <person name="James T.Y."/>
            <person name="Grigoriev I.V."/>
        </authorList>
    </citation>
    <scope>NUCLEOTIDE SEQUENCE [LARGE SCALE GENOMIC DNA]</scope>
    <source>
        <strain evidence="9">RSA 1356</strain>
    </source>
</reference>
<dbReference type="GO" id="GO:0051321">
    <property type="term" value="P:meiotic cell cycle"/>
    <property type="evidence" value="ECO:0007669"/>
    <property type="project" value="TreeGrafter"/>
</dbReference>
<keyword evidence="4 5" id="KW-0206">Cytoskeleton</keyword>
<dbReference type="PANTHER" id="PTHR19302:SF13">
    <property type="entry name" value="GAMMA-TUBULIN COMPLEX COMPONENT 2"/>
    <property type="match status" value="1"/>
</dbReference>
<evidence type="ECO:0000259" key="6">
    <source>
        <dbReference type="Pfam" id="PF04130"/>
    </source>
</evidence>
<dbReference type="GO" id="GO:0051011">
    <property type="term" value="F:microtubule minus-end binding"/>
    <property type="evidence" value="ECO:0007669"/>
    <property type="project" value="TreeGrafter"/>
</dbReference>
<evidence type="ECO:0000256" key="4">
    <source>
        <dbReference type="ARBA" id="ARBA00023212"/>
    </source>
</evidence>
<organism evidence="8 9">
    <name type="scientific">Thamnocephalis sphaerospora</name>
    <dbReference type="NCBI Taxonomy" id="78915"/>
    <lineage>
        <taxon>Eukaryota</taxon>
        <taxon>Fungi</taxon>
        <taxon>Fungi incertae sedis</taxon>
        <taxon>Zoopagomycota</taxon>
        <taxon>Zoopagomycotina</taxon>
        <taxon>Zoopagomycetes</taxon>
        <taxon>Zoopagales</taxon>
        <taxon>Sigmoideomycetaceae</taxon>
        <taxon>Thamnocephalis</taxon>
    </lineage>
</organism>
<dbReference type="GO" id="GO:0043015">
    <property type="term" value="F:gamma-tubulin binding"/>
    <property type="evidence" value="ECO:0007669"/>
    <property type="project" value="InterPro"/>
</dbReference>
<dbReference type="OrthoDB" id="2192946at2759"/>
<dbReference type="AlphaFoldDB" id="A0A4P9XZD3"/>
<dbReference type="PANTHER" id="PTHR19302">
    <property type="entry name" value="GAMMA TUBULIN COMPLEX PROTEIN"/>
    <property type="match status" value="1"/>
</dbReference>
<feature type="domain" description="Gamma tubulin complex component protein N-terminal" evidence="7">
    <location>
        <begin position="1"/>
        <end position="294"/>
    </location>
</feature>
<dbReference type="Pfam" id="PF04130">
    <property type="entry name" value="GCP_C_terminal"/>
    <property type="match status" value="1"/>
</dbReference>
<name>A0A4P9XZD3_9FUNG</name>
<sequence>DPSLRDVVGRVLPLASHYVTIQSFVDSRAKFEYGLVNHALCAAIREMLKEYLVLIAQLEREFRNSAGRFTLQQLWYHAHLSLRTMGALGALVKSAARATHVEERQDPLNAMAGSELVLPLRAKGGGVLGKLAERMLQLSGDESTRRLYAHLLERASVPYFGMLDAWIRYGEIRDPYDEFMVQERREVLWDAPNLTYWERRYVLRDLAVPAFLEPLKMKILMAGKYLNVMRECGLPIADDVRLAELEQGADLEEGATRAVAKSEVMRALKGVRYLRSIEAAYNHANRTLLQMLLTDHQLHARLRSIKRYFLLDQSDFLTHFLDLAGDELKKPRQEVSLTKLQSLLELVLRTSAVAASDPFKEELRAELSRDRLVDGLLRVIGRTAEGADDDDVTFATNVLGNAAISEAGVSVPMAGIEAFSLDYRVSFPLSLIISRRAITKYQLLFRHLFQVKHVERLLCHVWQEHARGPAWRLRERARWNARVFALRSRMLWFVQQFAFYVCSEVIEPSWNQIERRLKEVTTVEQLMTYHLDYIDTCLKGCMLTNATLLKVGGGVWRYSDACTDVRRTTRRTTR</sequence>
<dbReference type="EMBL" id="KZ992426">
    <property type="protein sequence ID" value="RKP11111.1"/>
    <property type="molecule type" value="Genomic_DNA"/>
</dbReference>
<evidence type="ECO:0000313" key="8">
    <source>
        <dbReference type="EMBL" id="RKP11111.1"/>
    </source>
</evidence>
<dbReference type="GO" id="GO:0000278">
    <property type="term" value="P:mitotic cell cycle"/>
    <property type="evidence" value="ECO:0007669"/>
    <property type="project" value="TreeGrafter"/>
</dbReference>
<gene>
    <name evidence="8" type="ORF">THASP1DRAFT_11961</name>
</gene>
<keyword evidence="2 5" id="KW-0963">Cytoplasm</keyword>
<dbReference type="InterPro" id="IPR040457">
    <property type="entry name" value="GCP_C"/>
</dbReference>
<dbReference type="GO" id="GO:0007020">
    <property type="term" value="P:microtubule nucleation"/>
    <property type="evidence" value="ECO:0007669"/>
    <property type="project" value="InterPro"/>
</dbReference>
<dbReference type="GO" id="GO:0031122">
    <property type="term" value="P:cytoplasmic microtubule organization"/>
    <property type="evidence" value="ECO:0007669"/>
    <property type="project" value="TreeGrafter"/>
</dbReference>
<dbReference type="InterPro" id="IPR041470">
    <property type="entry name" value="GCP_N"/>
</dbReference>
<keyword evidence="3 5" id="KW-0493">Microtubule</keyword>
<dbReference type="GO" id="GO:0005874">
    <property type="term" value="C:microtubule"/>
    <property type="evidence" value="ECO:0007669"/>
    <property type="project" value="UniProtKB-KW"/>
</dbReference>
<feature type="non-terminal residue" evidence="8">
    <location>
        <position position="1"/>
    </location>
</feature>
<feature type="domain" description="Gamma tubulin complex component C-terminal" evidence="6">
    <location>
        <begin position="298"/>
        <end position="549"/>
    </location>
</feature>
<dbReference type="STRING" id="78915.A0A4P9XZD3"/>
<dbReference type="InterPro" id="IPR042241">
    <property type="entry name" value="GCP_C_sf"/>
</dbReference>
<evidence type="ECO:0000313" key="9">
    <source>
        <dbReference type="Proteomes" id="UP000271241"/>
    </source>
</evidence>
<dbReference type="GO" id="GO:0005816">
    <property type="term" value="C:spindle pole body"/>
    <property type="evidence" value="ECO:0007669"/>
    <property type="project" value="UniProtKB-ARBA"/>
</dbReference>
<evidence type="ECO:0000256" key="2">
    <source>
        <dbReference type="ARBA" id="ARBA00022490"/>
    </source>
</evidence>
<evidence type="ECO:0000256" key="5">
    <source>
        <dbReference type="RuleBase" id="RU363050"/>
    </source>
</evidence>
<dbReference type="InterPro" id="IPR007259">
    <property type="entry name" value="GCP"/>
</dbReference>
<comment type="subcellular location">
    <subcellularLocation>
        <location evidence="5">Cytoplasm</location>
        <location evidence="5">Cytoskeleton</location>
        <location evidence="5">Microtubule organizing center</location>
    </subcellularLocation>
</comment>
<dbReference type="GO" id="GO:0051225">
    <property type="term" value="P:spindle assembly"/>
    <property type="evidence" value="ECO:0007669"/>
    <property type="project" value="TreeGrafter"/>
</dbReference>
<comment type="similarity">
    <text evidence="1 5">Belongs to the TUBGCP family.</text>
</comment>
<evidence type="ECO:0000256" key="1">
    <source>
        <dbReference type="ARBA" id="ARBA00010337"/>
    </source>
</evidence>
<proteinExistence type="inferred from homology"/>
<evidence type="ECO:0000259" key="7">
    <source>
        <dbReference type="Pfam" id="PF17681"/>
    </source>
</evidence>